<dbReference type="STRING" id="307972.A0A2G8LIU6"/>
<proteinExistence type="predicted"/>
<reference evidence="2 3" key="1">
    <citation type="journal article" date="2017" name="PLoS Biol.">
        <title>The sea cucumber genome provides insights into morphological evolution and visceral regeneration.</title>
        <authorList>
            <person name="Zhang X."/>
            <person name="Sun L."/>
            <person name="Yuan J."/>
            <person name="Sun Y."/>
            <person name="Gao Y."/>
            <person name="Zhang L."/>
            <person name="Li S."/>
            <person name="Dai H."/>
            <person name="Hamel J.F."/>
            <person name="Liu C."/>
            <person name="Yu Y."/>
            <person name="Liu S."/>
            <person name="Lin W."/>
            <person name="Guo K."/>
            <person name="Jin S."/>
            <person name="Xu P."/>
            <person name="Storey K.B."/>
            <person name="Huan P."/>
            <person name="Zhang T."/>
            <person name="Zhou Y."/>
            <person name="Zhang J."/>
            <person name="Lin C."/>
            <person name="Li X."/>
            <person name="Xing L."/>
            <person name="Huo D."/>
            <person name="Sun M."/>
            <person name="Wang L."/>
            <person name="Mercier A."/>
            <person name="Li F."/>
            <person name="Yang H."/>
            <person name="Xiang J."/>
        </authorList>
    </citation>
    <scope>NUCLEOTIDE SEQUENCE [LARGE SCALE GENOMIC DNA]</scope>
    <source>
        <strain evidence="2">Shaxun</strain>
        <tissue evidence="2">Muscle</tissue>
    </source>
</reference>
<comment type="caution">
    <text evidence="2">The sequence shown here is derived from an EMBL/GenBank/DDBJ whole genome shotgun (WGS) entry which is preliminary data.</text>
</comment>
<feature type="compositionally biased region" description="Polar residues" evidence="1">
    <location>
        <begin position="31"/>
        <end position="42"/>
    </location>
</feature>
<dbReference type="GO" id="GO:0016301">
    <property type="term" value="F:kinase activity"/>
    <property type="evidence" value="ECO:0007669"/>
    <property type="project" value="UniProtKB-KW"/>
</dbReference>
<keyword evidence="3" id="KW-1185">Reference proteome</keyword>
<sequence>MNGNSQTPQPRRGRSGNPADRENRRGEEDSQTPSHRASPANLSQIRLQGSARIIKDHCADWNNFMERWDELNDKGFQLANKIINLKLHQEKQVQSTEALLAHDSGAESEKTKDEICYPRKHLADKMHNITVHFEGVRRLEYHTSIDEDPEPLFDTWTVDRFCEISEELEGMYSQEIKLKESIVQDIAHQMSRDVLMTYISLWHHQPYLEERNHLMLKSMLLETGWVDP</sequence>
<organism evidence="2 3">
    <name type="scientific">Stichopus japonicus</name>
    <name type="common">Sea cucumber</name>
    <dbReference type="NCBI Taxonomy" id="307972"/>
    <lineage>
        <taxon>Eukaryota</taxon>
        <taxon>Metazoa</taxon>
        <taxon>Echinodermata</taxon>
        <taxon>Eleutherozoa</taxon>
        <taxon>Echinozoa</taxon>
        <taxon>Holothuroidea</taxon>
        <taxon>Aspidochirotacea</taxon>
        <taxon>Aspidochirotida</taxon>
        <taxon>Stichopodidae</taxon>
        <taxon>Apostichopus</taxon>
    </lineage>
</organism>
<keyword evidence="2" id="KW-0418">Kinase</keyword>
<dbReference type="OrthoDB" id="17066at2759"/>
<feature type="compositionally biased region" description="Basic and acidic residues" evidence="1">
    <location>
        <begin position="19"/>
        <end position="28"/>
    </location>
</feature>
<dbReference type="PRINTS" id="PR02040">
    <property type="entry name" value="CDK2IP"/>
</dbReference>
<evidence type="ECO:0000313" key="3">
    <source>
        <dbReference type="Proteomes" id="UP000230750"/>
    </source>
</evidence>
<keyword evidence="2" id="KW-0808">Transferase</keyword>
<evidence type="ECO:0000313" key="2">
    <source>
        <dbReference type="EMBL" id="PIK60174.1"/>
    </source>
</evidence>
<accession>A0A2G8LIU6</accession>
<dbReference type="PANTHER" id="PTHR15827">
    <property type="entry name" value="CYCLIN-DEPENDENT KINASE 2-INTERACTING PROTEIN"/>
    <property type="match status" value="1"/>
</dbReference>
<dbReference type="InterPro" id="IPR023250">
    <property type="entry name" value="Cyclin-dep_Kinase_2_interact"/>
</dbReference>
<dbReference type="PANTHER" id="PTHR15827:SF2">
    <property type="entry name" value="CYCLIN-DEPENDENT KINASE 2-INTERACTING PROTEIN"/>
    <property type="match status" value="1"/>
</dbReference>
<name>A0A2G8LIU6_STIJA</name>
<dbReference type="Proteomes" id="UP000230750">
    <property type="component" value="Unassembled WGS sequence"/>
</dbReference>
<protein>
    <submittedName>
        <fullName evidence="2">Putative cyclin-dependent kinase 2-interacting protein</fullName>
    </submittedName>
</protein>
<gene>
    <name evidence="2" type="ORF">BSL78_02895</name>
</gene>
<evidence type="ECO:0000256" key="1">
    <source>
        <dbReference type="SAM" id="MobiDB-lite"/>
    </source>
</evidence>
<feature type="region of interest" description="Disordered" evidence="1">
    <location>
        <begin position="1"/>
        <end position="42"/>
    </location>
</feature>
<dbReference type="AlphaFoldDB" id="A0A2G8LIU6"/>
<dbReference type="EMBL" id="MRZV01000064">
    <property type="protein sequence ID" value="PIK60174.1"/>
    <property type="molecule type" value="Genomic_DNA"/>
</dbReference>